<evidence type="ECO:0000313" key="1">
    <source>
        <dbReference type="EMBL" id="KAI3810899.1"/>
    </source>
</evidence>
<dbReference type="EMBL" id="CM042024">
    <property type="protein sequence ID" value="KAI3810899.1"/>
    <property type="molecule type" value="Genomic_DNA"/>
</dbReference>
<comment type="caution">
    <text evidence="1">The sequence shown here is derived from an EMBL/GenBank/DDBJ whole genome shotgun (WGS) entry which is preliminary data.</text>
</comment>
<gene>
    <name evidence="1" type="ORF">L1987_20537</name>
</gene>
<organism evidence="1 2">
    <name type="scientific">Smallanthus sonchifolius</name>
    <dbReference type="NCBI Taxonomy" id="185202"/>
    <lineage>
        <taxon>Eukaryota</taxon>
        <taxon>Viridiplantae</taxon>
        <taxon>Streptophyta</taxon>
        <taxon>Embryophyta</taxon>
        <taxon>Tracheophyta</taxon>
        <taxon>Spermatophyta</taxon>
        <taxon>Magnoliopsida</taxon>
        <taxon>eudicotyledons</taxon>
        <taxon>Gunneridae</taxon>
        <taxon>Pentapetalae</taxon>
        <taxon>asterids</taxon>
        <taxon>campanulids</taxon>
        <taxon>Asterales</taxon>
        <taxon>Asteraceae</taxon>
        <taxon>Asteroideae</taxon>
        <taxon>Heliantheae alliance</taxon>
        <taxon>Millerieae</taxon>
        <taxon>Smallanthus</taxon>
    </lineage>
</organism>
<keyword evidence="2" id="KW-1185">Reference proteome</keyword>
<name>A0ACB9IS92_9ASTR</name>
<reference evidence="1 2" key="2">
    <citation type="journal article" date="2022" name="Mol. Ecol. Resour.">
        <title>The genomes of chicory, endive, great burdock and yacon provide insights into Asteraceae paleo-polyploidization history and plant inulin production.</title>
        <authorList>
            <person name="Fan W."/>
            <person name="Wang S."/>
            <person name="Wang H."/>
            <person name="Wang A."/>
            <person name="Jiang F."/>
            <person name="Liu H."/>
            <person name="Zhao H."/>
            <person name="Xu D."/>
            <person name="Zhang Y."/>
        </authorList>
    </citation>
    <scope>NUCLEOTIDE SEQUENCE [LARGE SCALE GENOMIC DNA]</scope>
    <source>
        <strain evidence="2">cv. Yunnan</strain>
        <tissue evidence="1">Leaves</tissue>
    </source>
</reference>
<protein>
    <submittedName>
        <fullName evidence="1">Uncharacterized protein</fullName>
    </submittedName>
</protein>
<dbReference type="Proteomes" id="UP001056120">
    <property type="component" value="Linkage Group LG07"/>
</dbReference>
<accession>A0ACB9IS92</accession>
<proteinExistence type="predicted"/>
<evidence type="ECO:0000313" key="2">
    <source>
        <dbReference type="Proteomes" id="UP001056120"/>
    </source>
</evidence>
<reference evidence="2" key="1">
    <citation type="journal article" date="2022" name="Mol. Ecol. Resour.">
        <title>The genomes of chicory, endive, great burdock and yacon provide insights into Asteraceae palaeo-polyploidization history and plant inulin production.</title>
        <authorList>
            <person name="Fan W."/>
            <person name="Wang S."/>
            <person name="Wang H."/>
            <person name="Wang A."/>
            <person name="Jiang F."/>
            <person name="Liu H."/>
            <person name="Zhao H."/>
            <person name="Xu D."/>
            <person name="Zhang Y."/>
        </authorList>
    </citation>
    <scope>NUCLEOTIDE SEQUENCE [LARGE SCALE GENOMIC DNA]</scope>
    <source>
        <strain evidence="2">cv. Yunnan</strain>
    </source>
</reference>
<sequence length="429" mass="48033">MCATTRKELWIHRRLYLHGCGGGGGGLLQISILIVMAYRRRQGSVNDSTSAIPNLNSRWPDDSPEDISSSSSAPQSLAAKAIRASSAYRDSSLSSAYGESALSPRQAKPIPVRSSYTSSAKDDSTRYDNPSTKNLDEPKRGFWGALARKARAIIDDDVVQQYETPERRRQQLSDMEAKSQLPENRRKADNPALQKGLDAITSSFNYIGNALEEGMTVVENRTAEIIQETRKLHSKKKSEEIPASTVRKIPQMKTDTEIQLKASRDVSMAMAAKAKVLLRELKTVKADLAFAKERCAQLEDENKILRETRGGSDRPEDDDLIRLQLESLLAEKARLAQENSVYARENRFLREIVEYHQLTMQDVVYIDENREEVSEVYPVNNLLTTNNNNNLLSPVPHNTNPHVIGDITSPPFTPKSPFALNADDPTYKM</sequence>